<comment type="caution">
    <text evidence="6">The sequence shown here is derived from an EMBL/GenBank/DDBJ whole genome shotgun (WGS) entry which is preliminary data.</text>
</comment>
<dbReference type="SMART" id="SM00091">
    <property type="entry name" value="PAS"/>
    <property type="match status" value="2"/>
</dbReference>
<proteinExistence type="predicted"/>
<evidence type="ECO:0000313" key="7">
    <source>
        <dbReference type="Proteomes" id="UP000240010"/>
    </source>
</evidence>
<dbReference type="InterPro" id="IPR000014">
    <property type="entry name" value="PAS"/>
</dbReference>
<evidence type="ECO:0000259" key="5">
    <source>
        <dbReference type="PROSITE" id="PS50887"/>
    </source>
</evidence>
<dbReference type="SMART" id="SM00086">
    <property type="entry name" value="PAC"/>
    <property type="match status" value="1"/>
</dbReference>
<comment type="cofactor">
    <cofactor evidence="1">
        <name>Mg(2+)</name>
        <dbReference type="ChEBI" id="CHEBI:18420"/>
    </cofactor>
</comment>
<dbReference type="Pfam" id="PF00990">
    <property type="entry name" value="GGDEF"/>
    <property type="match status" value="1"/>
</dbReference>
<dbReference type="PROSITE" id="PS50887">
    <property type="entry name" value="GGDEF"/>
    <property type="match status" value="1"/>
</dbReference>
<dbReference type="AlphaFoldDB" id="A0A2S6H689"/>
<evidence type="ECO:0000256" key="1">
    <source>
        <dbReference type="ARBA" id="ARBA00001946"/>
    </source>
</evidence>
<dbReference type="InterPro" id="IPR035965">
    <property type="entry name" value="PAS-like_dom_sf"/>
</dbReference>
<name>A0A2S6H689_9GAMM</name>
<reference evidence="6 7" key="1">
    <citation type="submission" date="2018-02" db="EMBL/GenBank/DDBJ databases">
        <title>Subsurface microbial communities from deep shales in Ohio and West Virginia, USA.</title>
        <authorList>
            <person name="Wrighton K."/>
        </authorList>
    </citation>
    <scope>NUCLEOTIDE SEQUENCE [LARGE SCALE GENOMIC DNA]</scope>
    <source>
        <strain evidence="6 7">OWC-DMM</strain>
    </source>
</reference>
<dbReference type="InterPro" id="IPR000700">
    <property type="entry name" value="PAS-assoc_C"/>
</dbReference>
<evidence type="ECO:0000259" key="3">
    <source>
        <dbReference type="PROSITE" id="PS50113"/>
    </source>
</evidence>
<feature type="domain" description="GGDEF" evidence="5">
    <location>
        <begin position="364"/>
        <end position="497"/>
    </location>
</feature>
<dbReference type="GO" id="GO:0003824">
    <property type="term" value="F:catalytic activity"/>
    <property type="evidence" value="ECO:0007669"/>
    <property type="project" value="UniProtKB-ARBA"/>
</dbReference>
<feature type="domain" description="EAL" evidence="4">
    <location>
        <begin position="506"/>
        <end position="760"/>
    </location>
</feature>
<dbReference type="PROSITE" id="PS50112">
    <property type="entry name" value="PAS"/>
    <property type="match status" value="1"/>
</dbReference>
<dbReference type="EMBL" id="PTIZ01000016">
    <property type="protein sequence ID" value="PPK72951.1"/>
    <property type="molecule type" value="Genomic_DNA"/>
</dbReference>
<feature type="domain" description="PAC" evidence="3">
    <location>
        <begin position="280"/>
        <end position="332"/>
    </location>
</feature>
<dbReference type="InterPro" id="IPR052155">
    <property type="entry name" value="Biofilm_reg_signaling"/>
</dbReference>
<dbReference type="PANTHER" id="PTHR44757">
    <property type="entry name" value="DIGUANYLATE CYCLASE DGCP"/>
    <property type="match status" value="1"/>
</dbReference>
<dbReference type="InterPro" id="IPR029787">
    <property type="entry name" value="Nucleotide_cyclase"/>
</dbReference>
<dbReference type="InterPro" id="IPR043128">
    <property type="entry name" value="Rev_trsase/Diguanyl_cyclase"/>
</dbReference>
<dbReference type="CDD" id="cd01948">
    <property type="entry name" value="EAL"/>
    <property type="match status" value="1"/>
</dbReference>
<evidence type="ECO:0000313" key="6">
    <source>
        <dbReference type="EMBL" id="PPK72951.1"/>
    </source>
</evidence>
<sequence>MTSVYNTLQKYWDIYDVQRERVTKKIKQFTDADKLRRRANQQLAQQQPTVSDIEMDAKKLLHELRVHQIELEMQNEELLTAQTEVEASLERYTELYDMAPVGYLTLGRDGAIQQINLRAARQLGIFRSQLKQQRFSSFISVDSLPVFNDFLSGVFTGKTAQSCELTLLPADRSPTLIIQFEAIANDDEQTCRVILIDITERKGNEEKLKLANLVYQAIGEAIMVADADNRIVTVNPAFTELTGYSLQEAVGQSTTLLKSGHQNEAFYQIMWHALETTGHWQGEIWNRRKSGEIYLEWLTINTVYDDQNKVRHRVATFSDITDQKHAEQTIWQQANFDSLTGLPNRHMFYERLEQEMKKSRRVGLPLALLFLDLDHFKDVNDTLGHCKGDLLLKEMAQRLLNCVRSTDTVARLGGDEFTIILAELQEQDSIERLAQDILCQLTKPFELAGEIAYVSVSIGITLYPEDTDDIDVLIKNADQAMYAAKDQGRNCRHYFTISMQEAALTRMRLINDLRNALVERQFWLAYQPIVELTTGFIHKAEALIRWQHPTRGLISPADFIPVAEATGMIIDIGEWVFREAAQQAAQWRTKHHEQFQVSINKSPVQFQKEGNGHLAWFEHLRELGLPGESVVVEITEGLLMDAGALITGQLLAFRDAGIQVSLDDFGTGYSSLSYLKKFDIDYLKIDQSFTRNLSPDANDLALCEAIIVMAHKLGIKVIAEGIETQEQCDLLMAAGCDYGQGYLFSKPVAAGEFEKLLVAG</sequence>
<evidence type="ECO:0000259" key="2">
    <source>
        <dbReference type="PROSITE" id="PS50112"/>
    </source>
</evidence>
<dbReference type="PANTHER" id="PTHR44757:SF2">
    <property type="entry name" value="BIOFILM ARCHITECTURE MAINTENANCE PROTEIN MBAA"/>
    <property type="match status" value="1"/>
</dbReference>
<dbReference type="NCBIfam" id="TIGR00254">
    <property type="entry name" value="GGDEF"/>
    <property type="match status" value="1"/>
</dbReference>
<dbReference type="SUPFAM" id="SSF141868">
    <property type="entry name" value="EAL domain-like"/>
    <property type="match status" value="1"/>
</dbReference>
<dbReference type="InterPro" id="IPR001633">
    <property type="entry name" value="EAL_dom"/>
</dbReference>
<dbReference type="PROSITE" id="PS50883">
    <property type="entry name" value="EAL"/>
    <property type="match status" value="1"/>
</dbReference>
<dbReference type="Pfam" id="PF00563">
    <property type="entry name" value="EAL"/>
    <property type="match status" value="1"/>
</dbReference>
<dbReference type="SMART" id="SM00052">
    <property type="entry name" value="EAL"/>
    <property type="match status" value="1"/>
</dbReference>
<evidence type="ECO:0000259" key="4">
    <source>
        <dbReference type="PROSITE" id="PS50883"/>
    </source>
</evidence>
<dbReference type="CDD" id="cd00130">
    <property type="entry name" value="PAS"/>
    <property type="match status" value="2"/>
</dbReference>
<protein>
    <submittedName>
        <fullName evidence="6">PAS domain S-box-containing protein/diguanylate cyclase (GGDEF)-like protein</fullName>
    </submittedName>
</protein>
<dbReference type="Gene3D" id="3.30.450.20">
    <property type="entry name" value="PAS domain"/>
    <property type="match status" value="2"/>
</dbReference>
<dbReference type="CDD" id="cd01949">
    <property type="entry name" value="GGDEF"/>
    <property type="match status" value="1"/>
</dbReference>
<dbReference type="Pfam" id="PF13426">
    <property type="entry name" value="PAS_9"/>
    <property type="match status" value="2"/>
</dbReference>
<dbReference type="SUPFAM" id="SSF55785">
    <property type="entry name" value="PYP-like sensor domain (PAS domain)"/>
    <property type="match status" value="2"/>
</dbReference>
<dbReference type="Gene3D" id="3.30.70.270">
    <property type="match status" value="1"/>
</dbReference>
<dbReference type="FunFam" id="3.30.70.270:FF:000001">
    <property type="entry name" value="Diguanylate cyclase domain protein"/>
    <property type="match status" value="1"/>
</dbReference>
<organism evidence="6 7">
    <name type="scientific">Methylobacter tundripaludum</name>
    <dbReference type="NCBI Taxonomy" id="173365"/>
    <lineage>
        <taxon>Bacteria</taxon>
        <taxon>Pseudomonadati</taxon>
        <taxon>Pseudomonadota</taxon>
        <taxon>Gammaproteobacteria</taxon>
        <taxon>Methylococcales</taxon>
        <taxon>Methylococcaceae</taxon>
        <taxon>Methylobacter</taxon>
    </lineage>
</organism>
<dbReference type="Gene3D" id="3.20.20.450">
    <property type="entry name" value="EAL domain"/>
    <property type="match status" value="1"/>
</dbReference>
<dbReference type="InterPro" id="IPR001610">
    <property type="entry name" value="PAC"/>
</dbReference>
<dbReference type="Proteomes" id="UP000240010">
    <property type="component" value="Unassembled WGS sequence"/>
</dbReference>
<accession>A0A2S6H689</accession>
<dbReference type="SMART" id="SM00267">
    <property type="entry name" value="GGDEF"/>
    <property type="match status" value="1"/>
</dbReference>
<dbReference type="SUPFAM" id="SSF55073">
    <property type="entry name" value="Nucleotide cyclase"/>
    <property type="match status" value="1"/>
</dbReference>
<dbReference type="InterPro" id="IPR000160">
    <property type="entry name" value="GGDEF_dom"/>
</dbReference>
<dbReference type="InterPro" id="IPR035919">
    <property type="entry name" value="EAL_sf"/>
</dbReference>
<feature type="domain" description="PAS" evidence="2">
    <location>
        <begin position="206"/>
        <end position="253"/>
    </location>
</feature>
<gene>
    <name evidence="6" type="ORF">B0F87_11640</name>
</gene>
<dbReference type="PROSITE" id="PS50113">
    <property type="entry name" value="PAC"/>
    <property type="match status" value="1"/>
</dbReference>
<dbReference type="NCBIfam" id="TIGR00229">
    <property type="entry name" value="sensory_box"/>
    <property type="match status" value="2"/>
</dbReference>